<dbReference type="GO" id="GO:0003978">
    <property type="term" value="F:UDP-glucose 4-epimerase activity"/>
    <property type="evidence" value="ECO:0007669"/>
    <property type="project" value="UniProtKB-EC"/>
</dbReference>
<feature type="domain" description="NAD-dependent epimerase/dehydratase" evidence="11">
    <location>
        <begin position="4"/>
        <end position="252"/>
    </location>
</feature>
<evidence type="ECO:0000256" key="3">
    <source>
        <dbReference type="ARBA" id="ARBA00004947"/>
    </source>
</evidence>
<dbReference type="InterPro" id="IPR005886">
    <property type="entry name" value="UDP_G4E"/>
</dbReference>
<dbReference type="EC" id="5.1.3.2" evidence="5 10"/>
<evidence type="ECO:0000256" key="10">
    <source>
        <dbReference type="RuleBase" id="RU366046"/>
    </source>
</evidence>
<keyword evidence="13" id="KW-1185">Reference proteome</keyword>
<name>A0ABU5DUD8_9PROT</name>
<protein>
    <recommendedName>
        <fullName evidence="6 10">UDP-glucose 4-epimerase</fullName>
        <ecNumber evidence="5 10">5.1.3.2</ecNumber>
    </recommendedName>
</protein>
<evidence type="ECO:0000256" key="5">
    <source>
        <dbReference type="ARBA" id="ARBA00013189"/>
    </source>
</evidence>
<dbReference type="Pfam" id="PF01370">
    <property type="entry name" value="Epimerase"/>
    <property type="match status" value="1"/>
</dbReference>
<sequence>MRPVLVTGGAGYVGSHACRMLAANGYLPVTLDNLSTGHRWAVKWGPLEIGDMADQACVGALIARYQPVAVMHFAALSLVGESASKPGRYYGNNVAGTLSLLEAMRAGGVDKLIFSSTCATYGEPESCPIAETTPQQPINVYGRSKLMVETILKDFAAAHGLRAAALRYFNAAGAAHEDGIGEAHEPETHLIPLVIAAARGARGPVQVFGTDYPTADGTCERDYVHVNDLATAHVRAIDFLTASAGFHAFNLGTGRPYSVRQVIGAVATQAGRPVPQQIAARRVGDPPALYADPRRARDVLGWEATQSDLDHIVASAWRWHTADAIQAEVRRAV</sequence>
<comment type="catalytic activity">
    <reaction evidence="1 10">
        <text>UDP-alpha-D-glucose = UDP-alpha-D-galactose</text>
        <dbReference type="Rhea" id="RHEA:22168"/>
        <dbReference type="ChEBI" id="CHEBI:58885"/>
        <dbReference type="ChEBI" id="CHEBI:66914"/>
        <dbReference type="EC" id="5.1.3.2"/>
    </reaction>
</comment>
<reference evidence="12 13" key="1">
    <citation type="journal article" date="2013" name="Antonie Van Leeuwenhoek">
        <title>Dongia rigui sp. nov., isolated from freshwater of a large wetland in Korea.</title>
        <authorList>
            <person name="Baik K.S."/>
            <person name="Hwang Y.M."/>
            <person name="Choi J.S."/>
            <person name="Kwon J."/>
            <person name="Seong C.N."/>
        </authorList>
    </citation>
    <scope>NUCLEOTIDE SEQUENCE [LARGE SCALE GENOMIC DNA]</scope>
    <source>
        <strain evidence="12 13">04SU4-P</strain>
    </source>
</reference>
<dbReference type="PRINTS" id="PR01713">
    <property type="entry name" value="NUCEPIMERASE"/>
</dbReference>
<dbReference type="RefSeq" id="WP_320499297.1">
    <property type="nucleotide sequence ID" value="NZ_JAXCLX010000001.1"/>
</dbReference>
<gene>
    <name evidence="12" type="primary">galE</name>
    <name evidence="12" type="ORF">SMD31_03295</name>
</gene>
<comment type="subunit">
    <text evidence="10">Homodimer.</text>
</comment>
<keyword evidence="7 10" id="KW-0520">NAD</keyword>
<keyword evidence="9 10" id="KW-0119">Carbohydrate metabolism</keyword>
<evidence type="ECO:0000259" key="11">
    <source>
        <dbReference type="Pfam" id="PF01370"/>
    </source>
</evidence>
<evidence type="ECO:0000256" key="7">
    <source>
        <dbReference type="ARBA" id="ARBA00023027"/>
    </source>
</evidence>
<comment type="caution">
    <text evidence="12">The sequence shown here is derived from an EMBL/GenBank/DDBJ whole genome shotgun (WGS) entry which is preliminary data.</text>
</comment>
<dbReference type="Gene3D" id="3.90.25.10">
    <property type="entry name" value="UDP-galactose 4-epimerase, domain 1"/>
    <property type="match status" value="1"/>
</dbReference>
<keyword evidence="8 10" id="KW-0413">Isomerase</keyword>
<dbReference type="NCBIfam" id="TIGR01179">
    <property type="entry name" value="galE"/>
    <property type="match status" value="1"/>
</dbReference>
<comment type="pathway">
    <text evidence="3 10">Carbohydrate metabolism; galactose metabolism.</text>
</comment>
<dbReference type="PANTHER" id="PTHR43725">
    <property type="entry name" value="UDP-GLUCOSE 4-EPIMERASE"/>
    <property type="match status" value="1"/>
</dbReference>
<organism evidence="12 13">
    <name type="scientific">Dongia rigui</name>
    <dbReference type="NCBI Taxonomy" id="940149"/>
    <lineage>
        <taxon>Bacteria</taxon>
        <taxon>Pseudomonadati</taxon>
        <taxon>Pseudomonadota</taxon>
        <taxon>Alphaproteobacteria</taxon>
        <taxon>Rhodospirillales</taxon>
        <taxon>Dongiaceae</taxon>
        <taxon>Dongia</taxon>
    </lineage>
</organism>
<evidence type="ECO:0000256" key="9">
    <source>
        <dbReference type="ARBA" id="ARBA00023277"/>
    </source>
</evidence>
<dbReference type="PANTHER" id="PTHR43725:SF53">
    <property type="entry name" value="UDP-ARABINOSE 4-EPIMERASE 1"/>
    <property type="match status" value="1"/>
</dbReference>
<accession>A0ABU5DUD8</accession>
<dbReference type="Gene3D" id="3.40.50.720">
    <property type="entry name" value="NAD(P)-binding Rossmann-like Domain"/>
    <property type="match status" value="1"/>
</dbReference>
<evidence type="ECO:0000256" key="1">
    <source>
        <dbReference type="ARBA" id="ARBA00000083"/>
    </source>
</evidence>
<dbReference type="EMBL" id="JAXCLX010000001">
    <property type="protein sequence ID" value="MDY0870926.1"/>
    <property type="molecule type" value="Genomic_DNA"/>
</dbReference>
<evidence type="ECO:0000313" key="12">
    <source>
        <dbReference type="EMBL" id="MDY0870926.1"/>
    </source>
</evidence>
<dbReference type="SUPFAM" id="SSF51735">
    <property type="entry name" value="NAD(P)-binding Rossmann-fold domains"/>
    <property type="match status" value="1"/>
</dbReference>
<comment type="similarity">
    <text evidence="4 10">Belongs to the NAD(P)-dependent epimerase/dehydratase family.</text>
</comment>
<dbReference type="InterPro" id="IPR001509">
    <property type="entry name" value="Epimerase_deHydtase"/>
</dbReference>
<evidence type="ECO:0000256" key="6">
    <source>
        <dbReference type="ARBA" id="ARBA00018569"/>
    </source>
</evidence>
<dbReference type="Proteomes" id="UP001271769">
    <property type="component" value="Unassembled WGS sequence"/>
</dbReference>
<proteinExistence type="inferred from homology"/>
<comment type="cofactor">
    <cofactor evidence="2 10">
        <name>NAD(+)</name>
        <dbReference type="ChEBI" id="CHEBI:57540"/>
    </cofactor>
</comment>
<evidence type="ECO:0000256" key="2">
    <source>
        <dbReference type="ARBA" id="ARBA00001911"/>
    </source>
</evidence>
<evidence type="ECO:0000313" key="13">
    <source>
        <dbReference type="Proteomes" id="UP001271769"/>
    </source>
</evidence>
<evidence type="ECO:0000256" key="8">
    <source>
        <dbReference type="ARBA" id="ARBA00023235"/>
    </source>
</evidence>
<dbReference type="InterPro" id="IPR036291">
    <property type="entry name" value="NAD(P)-bd_dom_sf"/>
</dbReference>
<evidence type="ECO:0000256" key="4">
    <source>
        <dbReference type="ARBA" id="ARBA00007637"/>
    </source>
</evidence>
<dbReference type="CDD" id="cd05247">
    <property type="entry name" value="UDP_G4E_1_SDR_e"/>
    <property type="match status" value="1"/>
</dbReference>